<evidence type="ECO:0000256" key="4">
    <source>
        <dbReference type="ARBA" id="ARBA00016218"/>
    </source>
</evidence>
<feature type="domain" description="7,8-dihydro-6-hydroxymethylpterin-pyrophosphokinase" evidence="13">
    <location>
        <begin position="90"/>
        <end position="101"/>
    </location>
</feature>
<comment type="function">
    <text evidence="10">Catalyzes the transfer of pyrophosphate from adenosine triphosphate (ATP) to 6-hydroxymethyl-7,8-dihydropterin, an enzymatic step in folate biosynthesis pathway.</text>
</comment>
<evidence type="ECO:0000256" key="11">
    <source>
        <dbReference type="ARBA" id="ARBA00029766"/>
    </source>
</evidence>
<evidence type="ECO:0000256" key="5">
    <source>
        <dbReference type="ARBA" id="ARBA00022679"/>
    </source>
</evidence>
<evidence type="ECO:0000313" key="14">
    <source>
        <dbReference type="EMBL" id="GAA4340020.1"/>
    </source>
</evidence>
<proteinExistence type="inferred from homology"/>
<reference evidence="15" key="1">
    <citation type="journal article" date="2019" name="Int. J. Syst. Evol. Microbiol.">
        <title>The Global Catalogue of Microorganisms (GCM) 10K type strain sequencing project: providing services to taxonomists for standard genome sequencing and annotation.</title>
        <authorList>
            <consortium name="The Broad Institute Genomics Platform"/>
            <consortium name="The Broad Institute Genome Sequencing Center for Infectious Disease"/>
            <person name="Wu L."/>
            <person name="Ma J."/>
        </authorList>
    </citation>
    <scope>NUCLEOTIDE SEQUENCE [LARGE SCALE GENOMIC DNA]</scope>
    <source>
        <strain evidence="15">JCM 17666</strain>
    </source>
</reference>
<dbReference type="Pfam" id="PF01288">
    <property type="entry name" value="HPPK"/>
    <property type="match status" value="1"/>
</dbReference>
<name>A0ABP8HJ33_9BURK</name>
<dbReference type="EC" id="2.7.6.3" evidence="3"/>
<comment type="pathway">
    <text evidence="1">Cofactor biosynthesis; tetrahydrofolate biosynthesis; 2-amino-4-hydroxy-6-hydroxymethyl-7,8-dihydropteridine diphosphate from 7,8-dihydroneopterin triphosphate: step 4/4.</text>
</comment>
<dbReference type="InterPro" id="IPR035907">
    <property type="entry name" value="Hppk_sf"/>
</dbReference>
<keyword evidence="5" id="KW-0808">Transferase</keyword>
<keyword evidence="8" id="KW-0067">ATP-binding</keyword>
<dbReference type="InterPro" id="IPR000550">
    <property type="entry name" value="Hppk"/>
</dbReference>
<evidence type="ECO:0000256" key="8">
    <source>
        <dbReference type="ARBA" id="ARBA00022840"/>
    </source>
</evidence>
<evidence type="ECO:0000256" key="1">
    <source>
        <dbReference type="ARBA" id="ARBA00005051"/>
    </source>
</evidence>
<evidence type="ECO:0000259" key="13">
    <source>
        <dbReference type="PROSITE" id="PS00794"/>
    </source>
</evidence>
<comment type="caution">
    <text evidence="14">The sequence shown here is derived from an EMBL/GenBank/DDBJ whole genome shotgun (WGS) entry which is preliminary data.</text>
</comment>
<evidence type="ECO:0000256" key="6">
    <source>
        <dbReference type="ARBA" id="ARBA00022741"/>
    </source>
</evidence>
<evidence type="ECO:0000256" key="10">
    <source>
        <dbReference type="ARBA" id="ARBA00029409"/>
    </source>
</evidence>
<evidence type="ECO:0000256" key="9">
    <source>
        <dbReference type="ARBA" id="ARBA00022909"/>
    </source>
</evidence>
<keyword evidence="7" id="KW-0418">Kinase</keyword>
<dbReference type="RefSeq" id="WP_345251567.1">
    <property type="nucleotide sequence ID" value="NZ_BAABFO010000024.1"/>
</dbReference>
<dbReference type="CDD" id="cd00483">
    <property type="entry name" value="HPPK"/>
    <property type="match status" value="1"/>
</dbReference>
<dbReference type="NCBIfam" id="TIGR01498">
    <property type="entry name" value="folK"/>
    <property type="match status" value="1"/>
</dbReference>
<evidence type="ECO:0000256" key="12">
    <source>
        <dbReference type="ARBA" id="ARBA00033413"/>
    </source>
</evidence>
<dbReference type="Proteomes" id="UP001501671">
    <property type="component" value="Unassembled WGS sequence"/>
</dbReference>
<dbReference type="PANTHER" id="PTHR43071:SF1">
    <property type="entry name" value="2-AMINO-4-HYDROXY-6-HYDROXYMETHYLDIHYDROPTERIDINE PYROPHOSPHOKINASE"/>
    <property type="match status" value="1"/>
</dbReference>
<evidence type="ECO:0000256" key="3">
    <source>
        <dbReference type="ARBA" id="ARBA00013253"/>
    </source>
</evidence>
<sequence length="159" mass="17752">MKDFHTAWIGLGANLGEPAQTLRRALDELGAHPAVEDCRVSGFYRTRPVDAGGPDYVNAAARLSTRLAPLELLDLLQDIENRHGRSRPYRNAPRTLDLDLLRYDGLRCDGPRLTLPHPRMHQRAFVLRPLLDLDPDMTLAQGRVDALLRACGDQGIEPL</sequence>
<evidence type="ECO:0000313" key="15">
    <source>
        <dbReference type="Proteomes" id="UP001501671"/>
    </source>
</evidence>
<keyword evidence="6" id="KW-0547">Nucleotide-binding</keyword>
<keyword evidence="15" id="KW-1185">Reference proteome</keyword>
<dbReference type="SUPFAM" id="SSF55083">
    <property type="entry name" value="6-hydroxymethyl-7,8-dihydropterin pyrophosphokinase, HPPK"/>
    <property type="match status" value="1"/>
</dbReference>
<dbReference type="PANTHER" id="PTHR43071">
    <property type="entry name" value="2-AMINO-4-HYDROXY-6-HYDROXYMETHYLDIHYDROPTERIDINE PYROPHOSPHOKINASE"/>
    <property type="match status" value="1"/>
</dbReference>
<keyword evidence="9" id="KW-0289">Folate biosynthesis</keyword>
<evidence type="ECO:0000256" key="2">
    <source>
        <dbReference type="ARBA" id="ARBA00005810"/>
    </source>
</evidence>
<dbReference type="EMBL" id="BAABFO010000024">
    <property type="protein sequence ID" value="GAA4340020.1"/>
    <property type="molecule type" value="Genomic_DNA"/>
</dbReference>
<dbReference type="PROSITE" id="PS00794">
    <property type="entry name" value="HPPK"/>
    <property type="match status" value="1"/>
</dbReference>
<dbReference type="Gene3D" id="3.30.70.560">
    <property type="entry name" value="7,8-Dihydro-6-hydroxymethylpterin-pyrophosphokinase HPPK"/>
    <property type="match status" value="1"/>
</dbReference>
<comment type="similarity">
    <text evidence="2">Belongs to the HPPK family.</text>
</comment>
<evidence type="ECO:0000256" key="7">
    <source>
        <dbReference type="ARBA" id="ARBA00022777"/>
    </source>
</evidence>
<protein>
    <recommendedName>
        <fullName evidence="4">2-amino-4-hydroxy-6-hydroxymethyldihydropteridine pyrophosphokinase</fullName>
        <ecNumber evidence="3">2.7.6.3</ecNumber>
    </recommendedName>
    <alternativeName>
        <fullName evidence="11">6-hydroxymethyl-7,8-dihydropterin pyrophosphokinase</fullName>
    </alternativeName>
    <alternativeName>
        <fullName evidence="12">7,8-dihydro-6-hydroxymethylpterin-pyrophosphokinase</fullName>
    </alternativeName>
</protein>
<accession>A0ABP8HJ33</accession>
<gene>
    <name evidence="14" type="ORF">GCM10023144_39020</name>
</gene>
<organism evidence="14 15">
    <name type="scientific">Pigmentiphaga soli</name>
    <dbReference type="NCBI Taxonomy" id="1007095"/>
    <lineage>
        <taxon>Bacteria</taxon>
        <taxon>Pseudomonadati</taxon>
        <taxon>Pseudomonadota</taxon>
        <taxon>Betaproteobacteria</taxon>
        <taxon>Burkholderiales</taxon>
        <taxon>Alcaligenaceae</taxon>
        <taxon>Pigmentiphaga</taxon>
    </lineage>
</organism>